<keyword evidence="2" id="KW-1185">Reference proteome</keyword>
<accession>A0ABV5H3V4</accession>
<dbReference type="PROSITE" id="PS51257">
    <property type="entry name" value="PROKAR_LIPOPROTEIN"/>
    <property type="match status" value="1"/>
</dbReference>
<organism evidence="1 2">
    <name type="scientific">Algibacter miyuki</name>
    <dbReference type="NCBI Taxonomy" id="1306933"/>
    <lineage>
        <taxon>Bacteria</taxon>
        <taxon>Pseudomonadati</taxon>
        <taxon>Bacteroidota</taxon>
        <taxon>Flavobacteriia</taxon>
        <taxon>Flavobacteriales</taxon>
        <taxon>Flavobacteriaceae</taxon>
        <taxon>Algibacter</taxon>
    </lineage>
</organism>
<evidence type="ECO:0000313" key="2">
    <source>
        <dbReference type="Proteomes" id="UP001589590"/>
    </source>
</evidence>
<name>A0ABV5H3V4_9FLAO</name>
<sequence length="227" mass="26202">MKNIVPLLILLFLFSCGNEKVLQLPEINHSEISEINDVSVAYLFYDETQPDSLELNRKNIINTTNWLINVDKRLKLKQVIPKISFLQKKKVSAGHQKEGVKNYFTCHDTSTKSPGFIEFTDITYHQNSVSEYLETASTSEKIKHAIQVNINESQEITIINSVLNSPTINTSKNNLITDLNRVDIKNGQIYLSFHENLLFQEYITYKMLFDKVGFDKTTISQEEFIFN</sequence>
<comment type="caution">
    <text evidence="1">The sequence shown here is derived from an EMBL/GenBank/DDBJ whole genome shotgun (WGS) entry which is preliminary data.</text>
</comment>
<dbReference type="EMBL" id="JBHMFA010000018">
    <property type="protein sequence ID" value="MFB9106590.1"/>
    <property type="molecule type" value="Genomic_DNA"/>
</dbReference>
<evidence type="ECO:0000313" key="1">
    <source>
        <dbReference type="EMBL" id="MFB9106590.1"/>
    </source>
</evidence>
<dbReference type="RefSeq" id="WP_290268271.1">
    <property type="nucleotide sequence ID" value="NZ_JAUFQP010000003.1"/>
</dbReference>
<protein>
    <submittedName>
        <fullName evidence="1">Uncharacterized protein</fullName>
    </submittedName>
</protein>
<reference evidence="1 2" key="1">
    <citation type="submission" date="2024-09" db="EMBL/GenBank/DDBJ databases">
        <authorList>
            <person name="Sun Q."/>
            <person name="Mori K."/>
        </authorList>
    </citation>
    <scope>NUCLEOTIDE SEQUENCE [LARGE SCALE GENOMIC DNA]</scope>
    <source>
        <strain evidence="1 2">CECT 8300</strain>
    </source>
</reference>
<dbReference type="Proteomes" id="UP001589590">
    <property type="component" value="Unassembled WGS sequence"/>
</dbReference>
<proteinExistence type="predicted"/>
<gene>
    <name evidence="1" type="ORF">ACFFU1_16905</name>
</gene>